<dbReference type="AlphaFoldDB" id="B3S484"/>
<protein>
    <recommendedName>
        <fullName evidence="9">G-protein coupled receptors family 1 profile domain-containing protein</fullName>
    </recommendedName>
</protein>
<feature type="transmembrane region" description="Helical" evidence="8">
    <location>
        <begin position="95"/>
        <end position="116"/>
    </location>
</feature>
<feature type="transmembrane region" description="Helical" evidence="8">
    <location>
        <begin position="292"/>
        <end position="312"/>
    </location>
</feature>
<keyword evidence="4" id="KW-0297">G-protein coupled receptor</keyword>
<dbReference type="GeneID" id="6756357"/>
<dbReference type="RefSeq" id="XP_002114954.1">
    <property type="nucleotide sequence ID" value="XM_002114918.1"/>
</dbReference>
<evidence type="ECO:0000256" key="1">
    <source>
        <dbReference type="ARBA" id="ARBA00004141"/>
    </source>
</evidence>
<feature type="domain" description="G-protein coupled receptors family 1 profile" evidence="9">
    <location>
        <begin position="35"/>
        <end position="309"/>
    </location>
</feature>
<name>B3S484_TRIAD</name>
<dbReference type="EMBL" id="DS985249">
    <property type="protein sequence ID" value="EDV22410.1"/>
    <property type="molecule type" value="Genomic_DNA"/>
</dbReference>
<keyword evidence="7" id="KW-0807">Transducer</keyword>
<dbReference type="GO" id="GO:0016020">
    <property type="term" value="C:membrane"/>
    <property type="evidence" value="ECO:0007669"/>
    <property type="project" value="UniProtKB-SubCell"/>
</dbReference>
<dbReference type="GO" id="GO:0007186">
    <property type="term" value="P:G protein-coupled receptor signaling pathway"/>
    <property type="evidence" value="ECO:0000318"/>
    <property type="project" value="GO_Central"/>
</dbReference>
<dbReference type="Proteomes" id="UP000009022">
    <property type="component" value="Unassembled WGS sequence"/>
</dbReference>
<dbReference type="CDD" id="cd00637">
    <property type="entry name" value="7tm_classA_rhodopsin-like"/>
    <property type="match status" value="1"/>
</dbReference>
<dbReference type="STRING" id="10228.B3S484"/>
<keyword evidence="6" id="KW-0675">Receptor</keyword>
<evidence type="ECO:0000256" key="8">
    <source>
        <dbReference type="SAM" id="Phobius"/>
    </source>
</evidence>
<accession>B3S484</accession>
<dbReference type="CTD" id="6756357"/>
<evidence type="ECO:0000256" key="7">
    <source>
        <dbReference type="ARBA" id="ARBA00023224"/>
    </source>
</evidence>
<evidence type="ECO:0000256" key="6">
    <source>
        <dbReference type="ARBA" id="ARBA00023170"/>
    </source>
</evidence>
<dbReference type="SUPFAM" id="SSF81321">
    <property type="entry name" value="Family A G protein-coupled receptor-like"/>
    <property type="match status" value="1"/>
</dbReference>
<keyword evidence="11" id="KW-1185">Reference proteome</keyword>
<dbReference type="Pfam" id="PF00001">
    <property type="entry name" value="7tm_1"/>
    <property type="match status" value="1"/>
</dbReference>
<proteinExistence type="predicted"/>
<comment type="subcellular location">
    <subcellularLocation>
        <location evidence="1">Membrane</location>
        <topology evidence="1">Multi-pass membrane protein</topology>
    </subcellularLocation>
</comment>
<evidence type="ECO:0000256" key="5">
    <source>
        <dbReference type="ARBA" id="ARBA00023136"/>
    </source>
</evidence>
<evidence type="ECO:0000256" key="4">
    <source>
        <dbReference type="ARBA" id="ARBA00023040"/>
    </source>
</evidence>
<dbReference type="InterPro" id="IPR017452">
    <property type="entry name" value="GPCR_Rhodpsn_7TM"/>
</dbReference>
<evidence type="ECO:0000313" key="11">
    <source>
        <dbReference type="Proteomes" id="UP000009022"/>
    </source>
</evidence>
<feature type="transmembrane region" description="Helical" evidence="8">
    <location>
        <begin position="191"/>
        <end position="220"/>
    </location>
</feature>
<evidence type="ECO:0000256" key="2">
    <source>
        <dbReference type="ARBA" id="ARBA00022692"/>
    </source>
</evidence>
<evidence type="ECO:0000256" key="3">
    <source>
        <dbReference type="ARBA" id="ARBA00022989"/>
    </source>
</evidence>
<evidence type="ECO:0000313" key="10">
    <source>
        <dbReference type="EMBL" id="EDV22410.1"/>
    </source>
</evidence>
<dbReference type="GO" id="GO:0004930">
    <property type="term" value="F:G protein-coupled receptor activity"/>
    <property type="evidence" value="ECO:0007669"/>
    <property type="project" value="UniProtKB-KW"/>
</dbReference>
<dbReference type="Gene3D" id="1.20.1070.10">
    <property type="entry name" value="Rhodopsin 7-helix transmembrane proteins"/>
    <property type="match status" value="1"/>
</dbReference>
<feature type="transmembrane region" description="Helical" evidence="8">
    <location>
        <begin position="20"/>
        <end position="44"/>
    </location>
</feature>
<dbReference type="PhylomeDB" id="B3S484"/>
<sequence length="391" mass="44691">MNNSTTGPVGPTQLSTLQITFITLYAILGFIGTVGNTIIIISIITVKKMKTPINILILNLALAGFLMSLFYIPISMITQFTTNYIWTHGQAMCKIYYTVTLWSVQVISYTQVAICINRYQGIHLVMKKKYRMNIKTVMIVNLIIWIFALLFCVPYLMYLRVVPQRNNITHCLLVLPLTSLDFAIDGKFVSFFYFMYAASYLLVAYLIPFVIMVMFYGIIIKGLRQRRLSRGNFNNDRNELHRSISMQRKERVIKLFIACVVIYFIANLPYAISLLLFIIHKISWQIFISIRYYLTILQVFGVVSNALLYGYFNTGIRNYSASIASKSIRRSALITQTPNTSFKTTSLKTNFAKPLNDFKMVKSLSSPALVRIQRCNSGKQLKTASNVVTVV</sequence>
<dbReference type="KEGG" id="tad:TRIADDRAFT_58991"/>
<dbReference type="PANTHER" id="PTHR24243">
    <property type="entry name" value="G-PROTEIN COUPLED RECEPTOR"/>
    <property type="match status" value="1"/>
</dbReference>
<dbReference type="InterPro" id="IPR000276">
    <property type="entry name" value="GPCR_Rhodpsn"/>
</dbReference>
<gene>
    <name evidence="10" type="ORF">TRIADDRAFT_58991</name>
</gene>
<dbReference type="OrthoDB" id="8190652at2759"/>
<dbReference type="PRINTS" id="PR00237">
    <property type="entry name" value="GPCRRHODOPSN"/>
</dbReference>
<dbReference type="PROSITE" id="PS50262">
    <property type="entry name" value="G_PROTEIN_RECEP_F1_2"/>
    <property type="match status" value="1"/>
</dbReference>
<feature type="transmembrane region" description="Helical" evidence="8">
    <location>
        <begin position="255"/>
        <end position="280"/>
    </location>
</feature>
<keyword evidence="2 8" id="KW-0812">Transmembrane</keyword>
<feature type="transmembrane region" description="Helical" evidence="8">
    <location>
        <begin position="137"/>
        <end position="157"/>
    </location>
</feature>
<evidence type="ECO:0000259" key="9">
    <source>
        <dbReference type="PROSITE" id="PS50262"/>
    </source>
</evidence>
<dbReference type="PANTHER" id="PTHR24243:SF208">
    <property type="entry name" value="PYROKININ-1 RECEPTOR"/>
    <property type="match status" value="1"/>
</dbReference>
<reference evidence="10 11" key="1">
    <citation type="journal article" date="2008" name="Nature">
        <title>The Trichoplax genome and the nature of placozoans.</title>
        <authorList>
            <person name="Srivastava M."/>
            <person name="Begovic E."/>
            <person name="Chapman J."/>
            <person name="Putnam N.H."/>
            <person name="Hellsten U."/>
            <person name="Kawashima T."/>
            <person name="Kuo A."/>
            <person name="Mitros T."/>
            <person name="Salamov A."/>
            <person name="Carpenter M.L."/>
            <person name="Signorovitch A.Y."/>
            <person name="Moreno M.A."/>
            <person name="Kamm K."/>
            <person name="Grimwood J."/>
            <person name="Schmutz J."/>
            <person name="Shapiro H."/>
            <person name="Grigoriev I.V."/>
            <person name="Buss L.W."/>
            <person name="Schierwater B."/>
            <person name="Dellaporta S.L."/>
            <person name="Rokhsar D.S."/>
        </authorList>
    </citation>
    <scope>NUCLEOTIDE SEQUENCE [LARGE SCALE GENOMIC DNA]</scope>
    <source>
        <strain evidence="10 11">Grell-BS-1999</strain>
    </source>
</reference>
<organism evidence="10 11">
    <name type="scientific">Trichoplax adhaerens</name>
    <name type="common">Trichoplax reptans</name>
    <dbReference type="NCBI Taxonomy" id="10228"/>
    <lineage>
        <taxon>Eukaryota</taxon>
        <taxon>Metazoa</taxon>
        <taxon>Placozoa</taxon>
        <taxon>Uniplacotomia</taxon>
        <taxon>Trichoplacea</taxon>
        <taxon>Trichoplacidae</taxon>
        <taxon>Trichoplax</taxon>
    </lineage>
</organism>
<dbReference type="HOGENOM" id="CLU_730224_0_0_1"/>
<keyword evidence="3 8" id="KW-1133">Transmembrane helix</keyword>
<feature type="transmembrane region" description="Helical" evidence="8">
    <location>
        <begin position="56"/>
        <end position="75"/>
    </location>
</feature>
<dbReference type="InParanoid" id="B3S484"/>
<keyword evidence="5 8" id="KW-0472">Membrane</keyword>